<dbReference type="OrthoDB" id="9765872at2"/>
<dbReference type="GO" id="GO:0006629">
    <property type="term" value="P:lipid metabolic process"/>
    <property type="evidence" value="ECO:0007669"/>
    <property type="project" value="InterPro"/>
</dbReference>
<accession>A0A1G5K3V1</accession>
<keyword evidence="1" id="KW-0808">Transferase</keyword>
<dbReference type="RefSeq" id="WP_091545540.1">
    <property type="nucleotide sequence ID" value="NZ_FMUS01000023.1"/>
</dbReference>
<dbReference type="GO" id="GO:0008374">
    <property type="term" value="F:O-acyltransferase activity"/>
    <property type="evidence" value="ECO:0007669"/>
    <property type="project" value="InterPro"/>
</dbReference>
<evidence type="ECO:0000313" key="1">
    <source>
        <dbReference type="EMBL" id="SCY94750.1"/>
    </source>
</evidence>
<dbReference type="InterPro" id="IPR029058">
    <property type="entry name" value="AB_hydrolase_fold"/>
</dbReference>
<dbReference type="InterPro" id="IPR003386">
    <property type="entry name" value="LACT/PDAT_acylTrfase"/>
</dbReference>
<dbReference type="AlphaFoldDB" id="A0A1G5K3V1"/>
<dbReference type="STRING" id="1120976.SAMN03080606_03200"/>
<dbReference type="PANTHER" id="PTHR37946">
    <property type="entry name" value="SLL1969 PROTEIN"/>
    <property type="match status" value="1"/>
</dbReference>
<dbReference type="Proteomes" id="UP000198636">
    <property type="component" value="Unassembled WGS sequence"/>
</dbReference>
<sequence length="424" mass="48939">MKEAVKNPIVFIPGLMGSIGEEMISGTGSWRFGVAGWIYEPFIKGLEDLGYRKEDNLFICYYDWRKSAKEIEAQYLRPTLDRAKKKHPNEKIDILCHSYGGIVARCYIQGSEYKNDLQRLVMMGTPNRGSVDAYYLWSTGKLMDKEKKTFYNYLYKGYLWILSKLLNIPFGADNIDSLHELMPSLGNLIPTYDYGDFLCYKISENGYETVPRGHLKYKNQLLNSLNYRDDILRKRVLEGYCIMGSSFITNQMLIVDREKFKINQEYLNGTIKTIDGDGTVTLNSTRLDPFTNIILEESHHGILKGALKEFASIYGVEADEIQEDFTTLHIIFNGNIDFTIEAEASRVLVYKEGNVITELNYIHQIHDKNFSWIVIKNIPKGEYEINMNQVKKESFNLLIMGDGIIDEFDEEVLINKEQIITLKL</sequence>
<organism evidence="1 2">
    <name type="scientific">Alkaliphilus peptidifermentans DSM 18978</name>
    <dbReference type="NCBI Taxonomy" id="1120976"/>
    <lineage>
        <taxon>Bacteria</taxon>
        <taxon>Bacillati</taxon>
        <taxon>Bacillota</taxon>
        <taxon>Clostridia</taxon>
        <taxon>Peptostreptococcales</taxon>
        <taxon>Natronincolaceae</taxon>
        <taxon>Alkaliphilus</taxon>
    </lineage>
</organism>
<dbReference type="SUPFAM" id="SSF53474">
    <property type="entry name" value="alpha/beta-Hydrolases"/>
    <property type="match status" value="1"/>
</dbReference>
<proteinExistence type="predicted"/>
<reference evidence="1 2" key="1">
    <citation type="submission" date="2016-10" db="EMBL/GenBank/DDBJ databases">
        <authorList>
            <person name="de Groot N.N."/>
        </authorList>
    </citation>
    <scope>NUCLEOTIDE SEQUENCE [LARGE SCALE GENOMIC DNA]</scope>
    <source>
        <strain evidence="1 2">DSM 18978</strain>
    </source>
</reference>
<dbReference type="Gene3D" id="3.40.50.1820">
    <property type="entry name" value="alpha/beta hydrolase"/>
    <property type="match status" value="1"/>
</dbReference>
<dbReference type="Pfam" id="PF02450">
    <property type="entry name" value="LCAT"/>
    <property type="match status" value="1"/>
</dbReference>
<evidence type="ECO:0000313" key="2">
    <source>
        <dbReference type="Proteomes" id="UP000198636"/>
    </source>
</evidence>
<keyword evidence="2" id="KW-1185">Reference proteome</keyword>
<keyword evidence="1" id="KW-0012">Acyltransferase</keyword>
<dbReference type="EMBL" id="FMUS01000023">
    <property type="protein sequence ID" value="SCY94750.1"/>
    <property type="molecule type" value="Genomic_DNA"/>
</dbReference>
<protein>
    <submittedName>
        <fullName evidence="1">Lecithin:cholesterol acyltransferase</fullName>
    </submittedName>
</protein>
<name>A0A1G5K3V1_9FIRM</name>
<gene>
    <name evidence="1" type="ORF">SAMN03080606_03200</name>
</gene>
<dbReference type="ESTHER" id="9clot-a0a1g5k3v1">
    <property type="family name" value="Bacterial_EstLip_FamXIV"/>
</dbReference>
<dbReference type="PANTHER" id="PTHR37946:SF1">
    <property type="entry name" value="SLL1969 PROTEIN"/>
    <property type="match status" value="1"/>
</dbReference>